<comment type="subcellular location">
    <subcellularLocation>
        <location evidence="1">Cytoplasm</location>
    </subcellularLocation>
</comment>
<accession>A0A2M7B6F1</accession>
<evidence type="ECO:0000256" key="1">
    <source>
        <dbReference type="ARBA" id="ARBA00004496"/>
    </source>
</evidence>
<evidence type="ECO:0000313" key="11">
    <source>
        <dbReference type="EMBL" id="PIU98684.1"/>
    </source>
</evidence>
<evidence type="ECO:0000313" key="12">
    <source>
        <dbReference type="Proteomes" id="UP000228949"/>
    </source>
</evidence>
<dbReference type="EMBL" id="PEVJ01000002">
    <property type="protein sequence ID" value="PIU98684.1"/>
    <property type="molecule type" value="Genomic_DNA"/>
</dbReference>
<dbReference type="Pfam" id="PF02367">
    <property type="entry name" value="TsaE"/>
    <property type="match status" value="1"/>
</dbReference>
<evidence type="ECO:0000256" key="8">
    <source>
        <dbReference type="ARBA" id="ARBA00022840"/>
    </source>
</evidence>
<dbReference type="NCBIfam" id="TIGR00150">
    <property type="entry name" value="T6A_YjeE"/>
    <property type="match status" value="1"/>
</dbReference>
<name>A0A2M7B6F1_9BACT</name>
<dbReference type="GO" id="GO:0046872">
    <property type="term" value="F:metal ion binding"/>
    <property type="evidence" value="ECO:0007669"/>
    <property type="project" value="UniProtKB-KW"/>
</dbReference>
<dbReference type="InterPro" id="IPR027417">
    <property type="entry name" value="P-loop_NTPase"/>
</dbReference>
<keyword evidence="7" id="KW-0547">Nucleotide-binding</keyword>
<keyword evidence="6" id="KW-0479">Metal-binding</keyword>
<organism evidence="11 12">
    <name type="scientific">Candidatus Wolfebacteria bacterium CG03_land_8_20_14_0_80_40_12</name>
    <dbReference type="NCBI Taxonomy" id="1975069"/>
    <lineage>
        <taxon>Bacteria</taxon>
        <taxon>Candidatus Wolfeibacteriota</taxon>
    </lineage>
</organism>
<dbReference type="PANTHER" id="PTHR33540:SF2">
    <property type="entry name" value="TRNA THREONYLCARBAMOYLADENOSINE BIOSYNTHESIS PROTEIN TSAE"/>
    <property type="match status" value="1"/>
</dbReference>
<keyword evidence="8" id="KW-0067">ATP-binding</keyword>
<evidence type="ECO:0000256" key="2">
    <source>
        <dbReference type="ARBA" id="ARBA00007599"/>
    </source>
</evidence>
<dbReference type="GO" id="GO:0005737">
    <property type="term" value="C:cytoplasm"/>
    <property type="evidence" value="ECO:0007669"/>
    <property type="project" value="UniProtKB-SubCell"/>
</dbReference>
<dbReference type="GO" id="GO:0016740">
    <property type="term" value="F:transferase activity"/>
    <property type="evidence" value="ECO:0007669"/>
    <property type="project" value="UniProtKB-KW"/>
</dbReference>
<protein>
    <recommendedName>
        <fullName evidence="3">tRNA threonylcarbamoyladenosine biosynthesis protein TsaE</fullName>
    </recommendedName>
    <alternativeName>
        <fullName evidence="10">t(6)A37 threonylcarbamoyladenosine biosynthesis protein TsaE</fullName>
    </alternativeName>
</protein>
<sequence>MNKAKHFIFQTHSVSQTQKLAKFLSRKIPKKNLLKGALIFGLEGELGSGKTSFVRGFLRALGIRGKITSPTFVIIKNYGRIYHIDCYRTEKIKELLDLGLKEILANHQNIVLIEWPEKIKKILPKNSIWIKFEHSGKINERIIKFTKH</sequence>
<evidence type="ECO:0000256" key="5">
    <source>
        <dbReference type="ARBA" id="ARBA00022694"/>
    </source>
</evidence>
<evidence type="ECO:0000256" key="10">
    <source>
        <dbReference type="ARBA" id="ARBA00032441"/>
    </source>
</evidence>
<dbReference type="SUPFAM" id="SSF52540">
    <property type="entry name" value="P-loop containing nucleoside triphosphate hydrolases"/>
    <property type="match status" value="1"/>
</dbReference>
<dbReference type="Proteomes" id="UP000228949">
    <property type="component" value="Unassembled WGS sequence"/>
</dbReference>
<keyword evidence="9" id="KW-0460">Magnesium</keyword>
<evidence type="ECO:0000256" key="6">
    <source>
        <dbReference type="ARBA" id="ARBA00022723"/>
    </source>
</evidence>
<evidence type="ECO:0000256" key="3">
    <source>
        <dbReference type="ARBA" id="ARBA00019010"/>
    </source>
</evidence>
<dbReference type="PANTHER" id="PTHR33540">
    <property type="entry name" value="TRNA THREONYLCARBAMOYLADENOSINE BIOSYNTHESIS PROTEIN TSAE"/>
    <property type="match status" value="1"/>
</dbReference>
<evidence type="ECO:0000256" key="4">
    <source>
        <dbReference type="ARBA" id="ARBA00022490"/>
    </source>
</evidence>
<comment type="similarity">
    <text evidence="2">Belongs to the TsaE family.</text>
</comment>
<dbReference type="Gene3D" id="3.40.50.300">
    <property type="entry name" value="P-loop containing nucleotide triphosphate hydrolases"/>
    <property type="match status" value="1"/>
</dbReference>
<keyword evidence="11" id="KW-0808">Transferase</keyword>
<keyword evidence="4" id="KW-0963">Cytoplasm</keyword>
<evidence type="ECO:0000256" key="9">
    <source>
        <dbReference type="ARBA" id="ARBA00022842"/>
    </source>
</evidence>
<proteinExistence type="inferred from homology"/>
<keyword evidence="5" id="KW-0819">tRNA processing</keyword>
<evidence type="ECO:0000256" key="7">
    <source>
        <dbReference type="ARBA" id="ARBA00022741"/>
    </source>
</evidence>
<dbReference type="GO" id="GO:0002949">
    <property type="term" value="P:tRNA threonylcarbamoyladenosine modification"/>
    <property type="evidence" value="ECO:0007669"/>
    <property type="project" value="InterPro"/>
</dbReference>
<reference evidence="12" key="1">
    <citation type="submission" date="2017-09" db="EMBL/GenBank/DDBJ databases">
        <title>Depth-based differentiation of microbial function through sediment-hosted aquifers and enrichment of novel symbionts in the deep terrestrial subsurface.</title>
        <authorList>
            <person name="Probst A.J."/>
            <person name="Ladd B."/>
            <person name="Jarett J.K."/>
            <person name="Geller-Mcgrath D.E."/>
            <person name="Sieber C.M.K."/>
            <person name="Emerson J.B."/>
            <person name="Anantharaman K."/>
            <person name="Thomas B.C."/>
            <person name="Malmstrom R."/>
            <person name="Stieglmeier M."/>
            <person name="Klingl A."/>
            <person name="Woyke T."/>
            <person name="Ryan C.M."/>
            <person name="Banfield J.F."/>
        </authorList>
    </citation>
    <scope>NUCLEOTIDE SEQUENCE [LARGE SCALE GENOMIC DNA]</scope>
</reference>
<dbReference type="AlphaFoldDB" id="A0A2M7B6F1"/>
<comment type="caution">
    <text evidence="11">The sequence shown here is derived from an EMBL/GenBank/DDBJ whole genome shotgun (WGS) entry which is preliminary data.</text>
</comment>
<dbReference type="InterPro" id="IPR003442">
    <property type="entry name" value="T6A_TsaE"/>
</dbReference>
<dbReference type="GO" id="GO:0005524">
    <property type="term" value="F:ATP binding"/>
    <property type="evidence" value="ECO:0007669"/>
    <property type="project" value="UniProtKB-KW"/>
</dbReference>
<gene>
    <name evidence="11" type="ORF">COS61_00035</name>
</gene>